<evidence type="ECO:0000313" key="1">
    <source>
        <dbReference type="Ensembl" id="ENSCINP00000036461.1"/>
    </source>
</evidence>
<dbReference type="AlphaFoldDB" id="H2Y3H6"/>
<protein>
    <submittedName>
        <fullName evidence="1">Uncharacterized protein</fullName>
    </submittedName>
</protein>
<accession>H2Y3H6</accession>
<organism evidence="1 2">
    <name type="scientific">Ciona intestinalis</name>
    <name type="common">Transparent sea squirt</name>
    <name type="synonym">Ascidia intestinalis</name>
    <dbReference type="NCBI Taxonomy" id="7719"/>
    <lineage>
        <taxon>Eukaryota</taxon>
        <taxon>Metazoa</taxon>
        <taxon>Chordata</taxon>
        <taxon>Tunicata</taxon>
        <taxon>Ascidiacea</taxon>
        <taxon>Phlebobranchia</taxon>
        <taxon>Cionidae</taxon>
        <taxon>Ciona</taxon>
    </lineage>
</organism>
<sequence length="51" mass="6070">NASPILKHSQYFILYCGVRWIHLAHNIPYFRIVFLKINKALKAVTIRYIII</sequence>
<dbReference type="Proteomes" id="UP000008144">
    <property type="component" value="Chromosome 11"/>
</dbReference>
<keyword evidence="2" id="KW-1185">Reference proteome</keyword>
<reference evidence="1" key="2">
    <citation type="journal article" date="2008" name="Genome Biol.">
        <title>Improved genome assembly and evidence-based global gene model set for the chordate Ciona intestinalis: new insight into intron and operon populations.</title>
        <authorList>
            <person name="Satou Y."/>
            <person name="Mineta K."/>
            <person name="Ogasawara M."/>
            <person name="Sasakura Y."/>
            <person name="Shoguchi E."/>
            <person name="Ueno K."/>
            <person name="Yamada L."/>
            <person name="Matsumoto J."/>
            <person name="Wasserscheid J."/>
            <person name="Dewar K."/>
            <person name="Wiley G.B."/>
            <person name="Macmil S.L."/>
            <person name="Roe B.A."/>
            <person name="Zeller R.W."/>
            <person name="Hastings K.E."/>
            <person name="Lemaire P."/>
            <person name="Lindquist E."/>
            <person name="Endo T."/>
            <person name="Hotta K."/>
            <person name="Inaba K."/>
        </authorList>
    </citation>
    <scope>NUCLEOTIDE SEQUENCE [LARGE SCALE GENOMIC DNA]</scope>
    <source>
        <strain evidence="1">wild type</strain>
    </source>
</reference>
<name>H2Y3H6_CIOIN</name>
<reference evidence="1" key="4">
    <citation type="submission" date="2025-09" db="UniProtKB">
        <authorList>
            <consortium name="Ensembl"/>
        </authorList>
    </citation>
    <scope>IDENTIFICATION</scope>
</reference>
<dbReference type="Ensembl" id="ENSCINT00000036932.1">
    <property type="protein sequence ID" value="ENSCINP00000036461.1"/>
    <property type="gene ID" value="ENSCING00000020819.1"/>
</dbReference>
<dbReference type="EMBL" id="EAAA01000834">
    <property type="status" value="NOT_ANNOTATED_CDS"/>
    <property type="molecule type" value="Genomic_DNA"/>
</dbReference>
<reference evidence="1" key="3">
    <citation type="submission" date="2025-08" db="UniProtKB">
        <authorList>
            <consortium name="Ensembl"/>
        </authorList>
    </citation>
    <scope>IDENTIFICATION</scope>
</reference>
<proteinExistence type="predicted"/>
<evidence type="ECO:0000313" key="2">
    <source>
        <dbReference type="Proteomes" id="UP000008144"/>
    </source>
</evidence>
<dbReference type="InParanoid" id="H2Y3H6"/>
<dbReference type="HOGENOM" id="CLU_3111561_0_0_1"/>
<reference evidence="2" key="1">
    <citation type="journal article" date="2002" name="Science">
        <title>The draft genome of Ciona intestinalis: insights into chordate and vertebrate origins.</title>
        <authorList>
            <person name="Dehal P."/>
            <person name="Satou Y."/>
            <person name="Campbell R.K."/>
            <person name="Chapman J."/>
            <person name="Degnan B."/>
            <person name="De Tomaso A."/>
            <person name="Davidson B."/>
            <person name="Di Gregorio A."/>
            <person name="Gelpke M."/>
            <person name="Goodstein D.M."/>
            <person name="Harafuji N."/>
            <person name="Hastings K.E."/>
            <person name="Ho I."/>
            <person name="Hotta K."/>
            <person name="Huang W."/>
            <person name="Kawashima T."/>
            <person name="Lemaire P."/>
            <person name="Martinez D."/>
            <person name="Meinertzhagen I.A."/>
            <person name="Necula S."/>
            <person name="Nonaka M."/>
            <person name="Putnam N."/>
            <person name="Rash S."/>
            <person name="Saiga H."/>
            <person name="Satake M."/>
            <person name="Terry A."/>
            <person name="Yamada L."/>
            <person name="Wang H.G."/>
            <person name="Awazu S."/>
            <person name="Azumi K."/>
            <person name="Boore J."/>
            <person name="Branno M."/>
            <person name="Chin-Bow S."/>
            <person name="DeSantis R."/>
            <person name="Doyle S."/>
            <person name="Francino P."/>
            <person name="Keys D.N."/>
            <person name="Haga S."/>
            <person name="Hayashi H."/>
            <person name="Hino K."/>
            <person name="Imai K.S."/>
            <person name="Inaba K."/>
            <person name="Kano S."/>
            <person name="Kobayashi K."/>
            <person name="Kobayashi M."/>
            <person name="Lee B.I."/>
            <person name="Makabe K.W."/>
            <person name="Manohar C."/>
            <person name="Matassi G."/>
            <person name="Medina M."/>
            <person name="Mochizuki Y."/>
            <person name="Mount S."/>
            <person name="Morishita T."/>
            <person name="Miura S."/>
            <person name="Nakayama A."/>
            <person name="Nishizaka S."/>
            <person name="Nomoto H."/>
            <person name="Ohta F."/>
            <person name="Oishi K."/>
            <person name="Rigoutsos I."/>
            <person name="Sano M."/>
            <person name="Sasaki A."/>
            <person name="Sasakura Y."/>
            <person name="Shoguchi E."/>
            <person name="Shin-i T."/>
            <person name="Spagnuolo A."/>
            <person name="Stainier D."/>
            <person name="Suzuki M.M."/>
            <person name="Tassy O."/>
            <person name="Takatori N."/>
            <person name="Tokuoka M."/>
            <person name="Yagi K."/>
            <person name="Yoshizaki F."/>
            <person name="Wada S."/>
            <person name="Zhang C."/>
            <person name="Hyatt P.D."/>
            <person name="Larimer F."/>
            <person name="Detter C."/>
            <person name="Doggett N."/>
            <person name="Glavina T."/>
            <person name="Hawkins T."/>
            <person name="Richardson P."/>
            <person name="Lucas S."/>
            <person name="Kohara Y."/>
            <person name="Levine M."/>
            <person name="Satoh N."/>
            <person name="Rokhsar D.S."/>
        </authorList>
    </citation>
    <scope>NUCLEOTIDE SEQUENCE [LARGE SCALE GENOMIC DNA]</scope>
</reference>